<dbReference type="Proteomes" id="UP001283361">
    <property type="component" value="Unassembled WGS sequence"/>
</dbReference>
<gene>
    <name evidence="1" type="ORF">RRG08_042332</name>
</gene>
<comment type="caution">
    <text evidence="1">The sequence shown here is derived from an EMBL/GenBank/DDBJ whole genome shotgun (WGS) entry which is preliminary data.</text>
</comment>
<sequence>VQKYLIKSGQIVLCNMGEHSDEPHFEMMSVHGSNFSGFTSRKADKNLTRIVRSGNGTD</sequence>
<dbReference type="AlphaFoldDB" id="A0AAE0Y8C7"/>
<keyword evidence="2" id="KW-1185">Reference proteome</keyword>
<accession>A0AAE0Y8C7</accession>
<protein>
    <submittedName>
        <fullName evidence="1">Uncharacterized protein</fullName>
    </submittedName>
</protein>
<dbReference type="EMBL" id="JAWDGP010006722">
    <property type="protein sequence ID" value="KAK3736250.1"/>
    <property type="molecule type" value="Genomic_DNA"/>
</dbReference>
<reference evidence="1" key="1">
    <citation type="journal article" date="2023" name="G3 (Bethesda)">
        <title>A reference genome for the long-term kleptoplast-retaining sea slug Elysia crispata morphotype clarki.</title>
        <authorList>
            <person name="Eastman K.E."/>
            <person name="Pendleton A.L."/>
            <person name="Shaikh M.A."/>
            <person name="Suttiyut T."/>
            <person name="Ogas R."/>
            <person name="Tomko P."/>
            <person name="Gavelis G."/>
            <person name="Widhalm J.R."/>
            <person name="Wisecaver J.H."/>
        </authorList>
    </citation>
    <scope>NUCLEOTIDE SEQUENCE</scope>
    <source>
        <strain evidence="1">ECLA1</strain>
    </source>
</reference>
<name>A0AAE0Y8C7_9GAST</name>
<organism evidence="1 2">
    <name type="scientific">Elysia crispata</name>
    <name type="common">lettuce slug</name>
    <dbReference type="NCBI Taxonomy" id="231223"/>
    <lineage>
        <taxon>Eukaryota</taxon>
        <taxon>Metazoa</taxon>
        <taxon>Spiralia</taxon>
        <taxon>Lophotrochozoa</taxon>
        <taxon>Mollusca</taxon>
        <taxon>Gastropoda</taxon>
        <taxon>Heterobranchia</taxon>
        <taxon>Euthyneura</taxon>
        <taxon>Panpulmonata</taxon>
        <taxon>Sacoglossa</taxon>
        <taxon>Placobranchoidea</taxon>
        <taxon>Plakobranchidae</taxon>
        <taxon>Elysia</taxon>
    </lineage>
</organism>
<evidence type="ECO:0000313" key="2">
    <source>
        <dbReference type="Proteomes" id="UP001283361"/>
    </source>
</evidence>
<feature type="non-terminal residue" evidence="1">
    <location>
        <position position="1"/>
    </location>
</feature>
<evidence type="ECO:0000313" key="1">
    <source>
        <dbReference type="EMBL" id="KAK3736250.1"/>
    </source>
</evidence>
<proteinExistence type="predicted"/>